<sequence length="183" mass="20990">MHLKSPKNPAVLLFACVLAFVMLTYLLRIFGYYFSFLVYSGHTYLLLAVLTLLSFYLFADTQKVNAMLVFVVSAVGVVGIIGLWLAYFSLHISVDSIDSPIEHRKLAIEHRNDSWGETYYHYNFYQPTIFPMVLKKLNDEKVSFWVHEDQIDDLEALGADEAEWTGNSVTFRTVTGEIIKVDF</sequence>
<organism evidence="2 3">
    <name type="scientific">Lysinibacillus odysseyi 34hs-1 = NBRC 100172</name>
    <dbReference type="NCBI Taxonomy" id="1220589"/>
    <lineage>
        <taxon>Bacteria</taxon>
        <taxon>Bacillati</taxon>
        <taxon>Bacillota</taxon>
        <taxon>Bacilli</taxon>
        <taxon>Bacillales</taxon>
        <taxon>Bacillaceae</taxon>
        <taxon>Lysinibacillus</taxon>
    </lineage>
</organism>
<comment type="caution">
    <text evidence="2">The sequence shown here is derived from an EMBL/GenBank/DDBJ whole genome shotgun (WGS) entry which is preliminary data.</text>
</comment>
<gene>
    <name evidence="2" type="ORF">CD32_10720</name>
</gene>
<keyword evidence="1" id="KW-0812">Transmembrane</keyword>
<dbReference type="Proteomes" id="UP000030437">
    <property type="component" value="Unassembled WGS sequence"/>
</dbReference>
<proteinExistence type="predicted"/>
<dbReference type="AlphaFoldDB" id="A0A0A3IJL0"/>
<accession>A0A0A3IJL0</accession>
<name>A0A0A3IJL0_9BACI</name>
<evidence type="ECO:0000256" key="1">
    <source>
        <dbReference type="SAM" id="Phobius"/>
    </source>
</evidence>
<keyword evidence="3" id="KW-1185">Reference proteome</keyword>
<dbReference type="RefSeq" id="WP_036154382.1">
    <property type="nucleotide sequence ID" value="NZ_AVCX01000006.1"/>
</dbReference>
<keyword evidence="1" id="KW-0472">Membrane</keyword>
<evidence type="ECO:0000313" key="2">
    <source>
        <dbReference type="EMBL" id="KGR84924.1"/>
    </source>
</evidence>
<dbReference type="EMBL" id="JPVP01000055">
    <property type="protein sequence ID" value="KGR84924.1"/>
    <property type="molecule type" value="Genomic_DNA"/>
</dbReference>
<dbReference type="OrthoDB" id="2888914at2"/>
<protein>
    <submittedName>
        <fullName evidence="2">Uncharacterized protein</fullName>
    </submittedName>
</protein>
<evidence type="ECO:0000313" key="3">
    <source>
        <dbReference type="Proteomes" id="UP000030437"/>
    </source>
</evidence>
<feature type="transmembrane region" description="Helical" evidence="1">
    <location>
        <begin position="41"/>
        <end position="59"/>
    </location>
</feature>
<feature type="transmembrane region" description="Helical" evidence="1">
    <location>
        <begin position="66"/>
        <end position="87"/>
    </location>
</feature>
<keyword evidence="1" id="KW-1133">Transmembrane helix</keyword>
<reference evidence="2 3" key="1">
    <citation type="submission" date="2014-02" db="EMBL/GenBank/DDBJ databases">
        <title>Draft genome sequence of Lysinibacillus odysseyi NBRC 100172.</title>
        <authorList>
            <person name="Zhang F."/>
            <person name="Wang G."/>
            <person name="Zhang L."/>
        </authorList>
    </citation>
    <scope>NUCLEOTIDE SEQUENCE [LARGE SCALE GENOMIC DNA]</scope>
    <source>
        <strain evidence="2 3">NBRC 100172</strain>
    </source>
</reference>
<feature type="transmembrane region" description="Helical" evidence="1">
    <location>
        <begin position="12"/>
        <end position="35"/>
    </location>
</feature>